<keyword evidence="1" id="KW-0677">Repeat</keyword>
<gene>
    <name evidence="3" type="ORF">EDC38_2391</name>
</gene>
<accession>A0A3N1P035</accession>
<dbReference type="InterPro" id="IPR022385">
    <property type="entry name" value="Rhs_assc_core"/>
</dbReference>
<feature type="domain" description="Teneurin-like YD-shell" evidence="2">
    <location>
        <begin position="249"/>
        <end position="364"/>
    </location>
</feature>
<evidence type="ECO:0000256" key="1">
    <source>
        <dbReference type="ARBA" id="ARBA00022737"/>
    </source>
</evidence>
<dbReference type="PANTHER" id="PTHR32305:SF15">
    <property type="entry name" value="PROTEIN RHSA-RELATED"/>
    <property type="match status" value="1"/>
</dbReference>
<dbReference type="InterPro" id="IPR050708">
    <property type="entry name" value="T6SS_VgrG/RHS"/>
</dbReference>
<evidence type="ECO:0000313" key="4">
    <source>
        <dbReference type="Proteomes" id="UP000273643"/>
    </source>
</evidence>
<organism evidence="3 4">
    <name type="scientific">Marinimicrobium koreense</name>
    <dbReference type="NCBI Taxonomy" id="306545"/>
    <lineage>
        <taxon>Bacteria</taxon>
        <taxon>Pseudomonadati</taxon>
        <taxon>Pseudomonadota</taxon>
        <taxon>Gammaproteobacteria</taxon>
        <taxon>Cellvibrionales</taxon>
        <taxon>Cellvibrionaceae</taxon>
        <taxon>Marinimicrobium</taxon>
    </lineage>
</organism>
<dbReference type="InterPro" id="IPR056823">
    <property type="entry name" value="TEN-like_YD-shell"/>
</dbReference>
<comment type="caution">
    <text evidence="3">The sequence shown here is derived from an EMBL/GenBank/DDBJ whole genome shotgun (WGS) entry which is preliminary data.</text>
</comment>
<proteinExistence type="predicted"/>
<dbReference type="EMBL" id="RJUK01000001">
    <property type="protein sequence ID" value="ROQ21763.1"/>
    <property type="molecule type" value="Genomic_DNA"/>
</dbReference>
<reference evidence="3 4" key="1">
    <citation type="submission" date="2018-11" db="EMBL/GenBank/DDBJ databases">
        <title>Genomic Encyclopedia of Type Strains, Phase IV (KMG-IV): sequencing the most valuable type-strain genomes for metagenomic binning, comparative biology and taxonomic classification.</title>
        <authorList>
            <person name="Goeker M."/>
        </authorList>
    </citation>
    <scope>NUCLEOTIDE SEQUENCE [LARGE SCALE GENOMIC DNA]</scope>
    <source>
        <strain evidence="3 4">DSM 16974</strain>
    </source>
</reference>
<dbReference type="Proteomes" id="UP000273643">
    <property type="component" value="Unassembled WGS sequence"/>
</dbReference>
<sequence length="693" mass="76012">MEHYYYQVLEMDLRGNVTRSRQGNGITTERSYYSATGRLRTQRADLFNGLFGELQDKEYEWDELGNLIYRYDYHGEEPVQEDFGYDELNRLKWSKVSGREQVNVDYDALGNISKKSDVGSYSYSYGAECDKSVGPHALCKTSDGTSYWYDANGSMVGDSSGRTIEYSSFDKPTKISKGGHTTRFAYSPSRARYLRTDESAQGATTLTRYLGNVERITHPDGRLEIKRRLPGGALISYTRSADGQPAGKTTHYLHMDHLGSIDIISNEIGQLVARMSFDPWGQRRDPLNWGPLVDDALSELETNITGITKRGFTGHEMLDEVGLIHMNGRIYDPRLGRFLQADPLIDGVTDTQGYNRYSYVHNNPLNATDPSGFSAWTRFRDNFLKPVVQAIVTFHCIPCGTALAAATTAYYGGDAFDVAVSAFSTYVMASMGKGFAASGGGFSGGEAFVFGVTGGITSTLRGGKFGHGFVSAYTGAVTGGFVQGLDNAAAELIASSVIAGSISEATGGKFANGAAYAAFSWAVALGEQKIKENRASEQSVRFGSLNEISQEDAERLYQEAKAFVLSVEEAAHVDPAKINLDNRYALINPETGEAEFFEDFNQAAKARRSGYGIFGGVERGGRVTIYRTAFSADIRAINLSRRGFDDFKFGSISSGLEAGVFIIGHEVAHIRKPSEISANFFGKKVLERYRNTQ</sequence>
<dbReference type="NCBIfam" id="TIGR03696">
    <property type="entry name" value="Rhs_assc_core"/>
    <property type="match status" value="1"/>
</dbReference>
<keyword evidence="4" id="KW-1185">Reference proteome</keyword>
<dbReference type="RefSeq" id="WP_123638699.1">
    <property type="nucleotide sequence ID" value="NZ_RJUK01000001.1"/>
</dbReference>
<evidence type="ECO:0000259" key="2">
    <source>
        <dbReference type="Pfam" id="PF25023"/>
    </source>
</evidence>
<dbReference type="Gene3D" id="2.180.10.10">
    <property type="entry name" value="RHS repeat-associated core"/>
    <property type="match status" value="1"/>
</dbReference>
<name>A0A3N1P035_9GAMM</name>
<dbReference type="PANTHER" id="PTHR32305">
    <property type="match status" value="1"/>
</dbReference>
<evidence type="ECO:0000313" key="3">
    <source>
        <dbReference type="EMBL" id="ROQ21763.1"/>
    </source>
</evidence>
<dbReference type="Pfam" id="PF25023">
    <property type="entry name" value="TEN_YD-shell"/>
    <property type="match status" value="1"/>
</dbReference>
<dbReference type="OrthoDB" id="7059642at2"/>
<dbReference type="AlphaFoldDB" id="A0A3N1P035"/>
<protein>
    <submittedName>
        <fullName evidence="3">RHS repeat-associated protein</fullName>
    </submittedName>
</protein>